<feature type="region of interest" description="Disordered" evidence="1">
    <location>
        <begin position="90"/>
        <end position="156"/>
    </location>
</feature>
<accession>A0A9Q3B7Y9</accession>
<gene>
    <name evidence="2" type="ORF">O181_000111</name>
</gene>
<keyword evidence="3" id="KW-1185">Reference proteome</keyword>
<comment type="caution">
    <text evidence="2">The sequence shown here is derived from an EMBL/GenBank/DDBJ whole genome shotgun (WGS) entry which is preliminary data.</text>
</comment>
<evidence type="ECO:0000313" key="3">
    <source>
        <dbReference type="Proteomes" id="UP000765509"/>
    </source>
</evidence>
<protein>
    <submittedName>
        <fullName evidence="2">Uncharacterized protein</fullName>
    </submittedName>
</protein>
<dbReference type="OrthoDB" id="2507256at2759"/>
<evidence type="ECO:0000313" key="2">
    <source>
        <dbReference type="EMBL" id="MBW0460396.1"/>
    </source>
</evidence>
<dbReference type="AlphaFoldDB" id="A0A9Q3B7Y9"/>
<feature type="region of interest" description="Disordered" evidence="1">
    <location>
        <begin position="308"/>
        <end position="341"/>
    </location>
</feature>
<evidence type="ECO:0000256" key="1">
    <source>
        <dbReference type="SAM" id="MobiDB-lite"/>
    </source>
</evidence>
<feature type="compositionally biased region" description="Basic and acidic residues" evidence="1">
    <location>
        <begin position="310"/>
        <end position="341"/>
    </location>
</feature>
<reference evidence="2" key="1">
    <citation type="submission" date="2021-03" db="EMBL/GenBank/DDBJ databases">
        <title>Draft genome sequence of rust myrtle Austropuccinia psidii MF-1, a brazilian biotype.</title>
        <authorList>
            <person name="Quecine M.C."/>
            <person name="Pachon D.M.R."/>
            <person name="Bonatelli M.L."/>
            <person name="Correr F.H."/>
            <person name="Franceschini L.M."/>
            <person name="Leite T.F."/>
            <person name="Margarido G.R.A."/>
            <person name="Almeida C.A."/>
            <person name="Ferrarezi J.A."/>
            <person name="Labate C.A."/>
        </authorList>
    </citation>
    <scope>NUCLEOTIDE SEQUENCE</scope>
    <source>
        <strain evidence="2">MF-1</strain>
    </source>
</reference>
<dbReference type="PANTHER" id="PTHR33246">
    <property type="entry name" value="CCHC-TYPE DOMAIN-CONTAINING PROTEIN"/>
    <property type="match status" value="1"/>
</dbReference>
<dbReference type="PANTHER" id="PTHR33246:SF51">
    <property type="entry name" value="MYB_SANT-LIKE DOMAIN-CONTAINING PROTEIN"/>
    <property type="match status" value="1"/>
</dbReference>
<proteinExistence type="predicted"/>
<organism evidence="2 3">
    <name type="scientific">Austropuccinia psidii MF-1</name>
    <dbReference type="NCBI Taxonomy" id="1389203"/>
    <lineage>
        <taxon>Eukaryota</taxon>
        <taxon>Fungi</taxon>
        <taxon>Dikarya</taxon>
        <taxon>Basidiomycota</taxon>
        <taxon>Pucciniomycotina</taxon>
        <taxon>Pucciniomycetes</taxon>
        <taxon>Pucciniales</taxon>
        <taxon>Sphaerophragmiaceae</taxon>
        <taxon>Austropuccinia</taxon>
    </lineage>
</organism>
<sequence length="455" mass="52017">MSYPFNNNETFYSSLPYPGLGHPNQNTIINTTRALRSNIPYILPPIIQHTYIQHMPSSHIHSTSQTYNQMAPLGIMEARHTYRNWQDEDTRAIGTNPSPPSQEISVSQQRSSYIPLSHGSFNTSENTTTQDNSSGQPDVVTICNNSQGTRKRKNSKVIPVDITAKKKYKSNKTSHSEKNPPFTDSDFEHVCNYLEEEGNYNDLFGDSKKTHWTKQKHTRIQAFGQFAKYLNLHHTKGTLHLDAQKLQQRWQTYKRKYVITSRYAHSKGAGTSHNNGLTLDKELDLQCPCFKRMDAIFGKKSNVRATNVKDTSKQIEGKDQERSSSEWDEKSGSMVDSNKEDLLTGDEKGQKMQQVQAEGGSSDLEVVLIQPDSKFNFPSSNVKSWRIGPKGSLPVKTLKKQDKAVLGTLEKSLMTKYWQLAGQLKYNQECDEKQSKLILERDERQQQFTREQEER</sequence>
<name>A0A9Q3B7Y9_9BASI</name>
<dbReference type="EMBL" id="AVOT02000009">
    <property type="protein sequence ID" value="MBW0460396.1"/>
    <property type="molecule type" value="Genomic_DNA"/>
</dbReference>
<feature type="compositionally biased region" description="Polar residues" evidence="1">
    <location>
        <begin position="93"/>
        <end position="148"/>
    </location>
</feature>
<dbReference type="Proteomes" id="UP000765509">
    <property type="component" value="Unassembled WGS sequence"/>
</dbReference>